<dbReference type="InterPro" id="IPR042100">
    <property type="entry name" value="Bug_dom1"/>
</dbReference>
<comment type="similarity">
    <text evidence="1">Belongs to the UPF0065 (bug) family.</text>
</comment>
<proteinExistence type="inferred from homology"/>
<dbReference type="AlphaFoldDB" id="H1SC57"/>
<protein>
    <submittedName>
        <fullName evidence="3">Extra-cytoplasmic solute receptor</fullName>
    </submittedName>
</protein>
<dbReference type="PATRIC" id="fig|1127483.3.peg.5776"/>
<dbReference type="SUPFAM" id="SSF53850">
    <property type="entry name" value="Periplasmic binding protein-like II"/>
    <property type="match status" value="1"/>
</dbReference>
<keyword evidence="3" id="KW-0675">Receptor</keyword>
<dbReference type="Gene3D" id="3.40.190.150">
    <property type="entry name" value="Bordetella uptake gene, domain 1"/>
    <property type="match status" value="1"/>
</dbReference>
<dbReference type="InterPro" id="IPR005064">
    <property type="entry name" value="BUG"/>
</dbReference>
<dbReference type="Gene3D" id="3.40.190.10">
    <property type="entry name" value="Periplasmic binding protein-like II"/>
    <property type="match status" value="1"/>
</dbReference>
<keyword evidence="2" id="KW-0732">Signal</keyword>
<dbReference type="EMBL" id="AHJE01000081">
    <property type="protein sequence ID" value="EHP39835.1"/>
    <property type="molecule type" value="Genomic_DNA"/>
</dbReference>
<evidence type="ECO:0000256" key="1">
    <source>
        <dbReference type="ARBA" id="ARBA00006987"/>
    </source>
</evidence>
<reference evidence="3 4" key="1">
    <citation type="journal article" date="2012" name="J. Bacteriol.">
        <title>De Novo Genome Project of Cupriavidus basilensis OR16.</title>
        <authorList>
            <person name="Cserhati M."/>
            <person name="Kriszt B."/>
            <person name="Szoboszlay S."/>
            <person name="Toth A."/>
            <person name="Szabo I."/>
            <person name="Tancsics A."/>
            <person name="Nagy I."/>
            <person name="Horvath B."/>
            <person name="Nagy I."/>
            <person name="Kukolya J."/>
        </authorList>
    </citation>
    <scope>NUCLEOTIDE SEQUENCE [LARGE SCALE GENOMIC DNA]</scope>
    <source>
        <strain evidence="3 4">OR16</strain>
    </source>
</reference>
<dbReference type="Proteomes" id="UP000005808">
    <property type="component" value="Unassembled WGS sequence"/>
</dbReference>
<dbReference type="PANTHER" id="PTHR42928:SF5">
    <property type="entry name" value="BLR1237 PROTEIN"/>
    <property type="match status" value="1"/>
</dbReference>
<dbReference type="CDD" id="cd07012">
    <property type="entry name" value="PBP2_Bug_TTT"/>
    <property type="match status" value="1"/>
</dbReference>
<feature type="signal peptide" evidence="2">
    <location>
        <begin position="1"/>
        <end position="28"/>
    </location>
</feature>
<gene>
    <name evidence="3" type="ORF">OR16_28944</name>
</gene>
<dbReference type="PANTHER" id="PTHR42928">
    <property type="entry name" value="TRICARBOXYLATE-BINDING PROTEIN"/>
    <property type="match status" value="1"/>
</dbReference>
<evidence type="ECO:0000313" key="4">
    <source>
        <dbReference type="Proteomes" id="UP000005808"/>
    </source>
</evidence>
<feature type="chain" id="PRO_5003554466" evidence="2">
    <location>
        <begin position="29"/>
        <end position="328"/>
    </location>
</feature>
<accession>H1SC57</accession>
<sequence length="328" mass="35190">MRKWIKGLSAALVTSVGFWATFCSQAVAAWPTKSIRMVVPASAGSGTDTLARAMADRLGSAIGQAIIVDNKPGASGVIGTEAVVRSEPDGYTLLYTNASFAVMAPAITSKMRYDIVRDLTPIAQVAVGGVILLVNQKLPANNLPELIALIKANPDKYSYGSWGIGSSGHLIMEYLKQQTGMKVAHIPYKTVPQLLTELTSGVLSIGWADPSSPVPFIKAKSIKALAISGDSRAPAVPELLTMREQGFPFEAVGWFGMFAPAGTPPAIVARLHDEVNRIQATTEMQTLMARLNFEPPPIASIDQFRATISKDLTVWQEIARKNNIKAEQ</sequence>
<dbReference type="OrthoDB" id="8678477at2"/>
<dbReference type="RefSeq" id="WP_006161407.1">
    <property type="nucleotide sequence ID" value="NZ_AHJE01000081.1"/>
</dbReference>
<dbReference type="PIRSF" id="PIRSF017082">
    <property type="entry name" value="YflP"/>
    <property type="match status" value="1"/>
</dbReference>
<dbReference type="Pfam" id="PF03401">
    <property type="entry name" value="TctC"/>
    <property type="match status" value="1"/>
</dbReference>
<evidence type="ECO:0000313" key="3">
    <source>
        <dbReference type="EMBL" id="EHP39835.1"/>
    </source>
</evidence>
<evidence type="ECO:0000256" key="2">
    <source>
        <dbReference type="SAM" id="SignalP"/>
    </source>
</evidence>
<name>H1SC57_9BURK</name>
<organism evidence="3 4">
    <name type="scientific">Cupriavidus basilensis OR16</name>
    <dbReference type="NCBI Taxonomy" id="1127483"/>
    <lineage>
        <taxon>Bacteria</taxon>
        <taxon>Pseudomonadati</taxon>
        <taxon>Pseudomonadota</taxon>
        <taxon>Betaproteobacteria</taxon>
        <taxon>Burkholderiales</taxon>
        <taxon>Burkholderiaceae</taxon>
        <taxon>Cupriavidus</taxon>
    </lineage>
</organism>
<comment type="caution">
    <text evidence="3">The sequence shown here is derived from an EMBL/GenBank/DDBJ whole genome shotgun (WGS) entry which is preliminary data.</text>
</comment>